<dbReference type="Pfam" id="PF20062">
    <property type="entry name" value="DUF6461"/>
    <property type="match status" value="1"/>
</dbReference>
<organism evidence="2 3">
    <name type="scientific">Saccharopolyspora antimicrobica</name>
    <dbReference type="NCBI Taxonomy" id="455193"/>
    <lineage>
        <taxon>Bacteria</taxon>
        <taxon>Bacillati</taxon>
        <taxon>Actinomycetota</taxon>
        <taxon>Actinomycetes</taxon>
        <taxon>Pseudonocardiales</taxon>
        <taxon>Pseudonocardiaceae</taxon>
        <taxon>Saccharopolyspora</taxon>
    </lineage>
</organism>
<evidence type="ECO:0000313" key="2">
    <source>
        <dbReference type="EMBL" id="SFO35821.1"/>
    </source>
</evidence>
<dbReference type="InterPro" id="IPR045592">
    <property type="entry name" value="DUF6461"/>
</dbReference>
<protein>
    <submittedName>
        <fullName evidence="2">Uncharacterized protein</fullName>
    </submittedName>
</protein>
<evidence type="ECO:0000313" key="4">
    <source>
        <dbReference type="Proteomes" id="UP000270697"/>
    </source>
</evidence>
<reference evidence="1 4" key="2">
    <citation type="submission" date="2018-10" db="EMBL/GenBank/DDBJ databases">
        <title>Sequencing the genomes of 1000 actinobacteria strains.</title>
        <authorList>
            <person name="Klenk H.-P."/>
        </authorList>
    </citation>
    <scope>NUCLEOTIDE SEQUENCE [LARGE SCALE GENOMIC DNA]</scope>
    <source>
        <strain evidence="1 4">DSM 45119</strain>
    </source>
</reference>
<name>A0A1I5GJQ6_9PSEU</name>
<proteinExistence type="predicted"/>
<keyword evidence="4" id="KW-1185">Reference proteome</keyword>
<dbReference type="Proteomes" id="UP000199398">
    <property type="component" value="Unassembled WGS sequence"/>
</dbReference>
<dbReference type="RefSeq" id="WP_246025613.1">
    <property type="nucleotide sequence ID" value="NZ_FOUP01000013.1"/>
</dbReference>
<dbReference type="EMBL" id="RBXX01000002">
    <property type="protein sequence ID" value="RKT87524.1"/>
    <property type="molecule type" value="Genomic_DNA"/>
</dbReference>
<dbReference type="AlphaFoldDB" id="A0A1I5GJQ6"/>
<evidence type="ECO:0000313" key="1">
    <source>
        <dbReference type="EMBL" id="RKT87524.1"/>
    </source>
</evidence>
<dbReference type="STRING" id="455193.SAMN05421805_11310"/>
<dbReference type="EMBL" id="FOUP01000013">
    <property type="protein sequence ID" value="SFO35821.1"/>
    <property type="molecule type" value="Genomic_DNA"/>
</dbReference>
<accession>A0A1I5GJQ6</accession>
<sequence length="314" mass="34333">MPIGDGDHVADLDEFSWADDYPGQERHLSEIFCLTFVKDVGIDEVLRLMGGFADTTAIRAAAEDDAMSHHSEGMLELAMAARLDSWTVVFEPYGFWGSSLTPILSRGTEAASLLRHDYANPHLDYAVDGELVTGLDPTFPDMRYGTEPTRLDPLLREAGFDLSESENGQDRAFSRSLRVIQLITGVSPTYEQLTGPLISAHFDPWFSAAPKQLPHGVDGPAEALAKTRRLTEVLGLTGTPGLSEALAAAESGQQVVVTPDSDLGQHVRAWLVECNLGRSASSSWPTRSEEARRERVANLRQLVQALGYSLQNPR</sequence>
<dbReference type="Proteomes" id="UP000270697">
    <property type="component" value="Unassembled WGS sequence"/>
</dbReference>
<gene>
    <name evidence="1" type="ORF">ATL45_5943</name>
    <name evidence="2" type="ORF">SAMN05421805_11310</name>
</gene>
<evidence type="ECO:0000313" key="3">
    <source>
        <dbReference type="Proteomes" id="UP000199398"/>
    </source>
</evidence>
<reference evidence="2 3" key="1">
    <citation type="submission" date="2016-10" db="EMBL/GenBank/DDBJ databases">
        <authorList>
            <person name="de Groot N.N."/>
        </authorList>
    </citation>
    <scope>NUCLEOTIDE SEQUENCE [LARGE SCALE GENOMIC DNA]</scope>
    <source>
        <strain evidence="2 3">CPCC 201259</strain>
    </source>
</reference>